<organism evidence="1 2">
    <name type="scientific">Deinococcus roseus</name>
    <dbReference type="NCBI Taxonomy" id="392414"/>
    <lineage>
        <taxon>Bacteria</taxon>
        <taxon>Thermotogati</taxon>
        <taxon>Deinococcota</taxon>
        <taxon>Deinococci</taxon>
        <taxon>Deinococcales</taxon>
        <taxon>Deinococcaceae</taxon>
        <taxon>Deinococcus</taxon>
    </lineage>
</organism>
<dbReference type="RefSeq" id="WP_189008472.1">
    <property type="nucleotide sequence ID" value="NZ_BMOD01000036.1"/>
</dbReference>
<dbReference type="EMBL" id="BMOD01000036">
    <property type="protein sequence ID" value="GGJ56782.1"/>
    <property type="molecule type" value="Genomic_DNA"/>
</dbReference>
<evidence type="ECO:0008006" key="3">
    <source>
        <dbReference type="Google" id="ProtNLM"/>
    </source>
</evidence>
<proteinExistence type="predicted"/>
<protein>
    <recommendedName>
        <fullName evidence="3">Water stress and hypersensitive response domain-containing protein</fullName>
    </recommendedName>
</protein>
<accession>A0ABQ2DIG9</accession>
<reference evidence="2" key="1">
    <citation type="journal article" date="2019" name="Int. J. Syst. Evol. Microbiol.">
        <title>The Global Catalogue of Microorganisms (GCM) 10K type strain sequencing project: providing services to taxonomists for standard genome sequencing and annotation.</title>
        <authorList>
            <consortium name="The Broad Institute Genomics Platform"/>
            <consortium name="The Broad Institute Genome Sequencing Center for Infectious Disease"/>
            <person name="Wu L."/>
            <person name="Ma J."/>
        </authorList>
    </citation>
    <scope>NUCLEOTIDE SEQUENCE [LARGE SCALE GENOMIC DNA]</scope>
    <source>
        <strain evidence="2">JCM 14370</strain>
    </source>
</reference>
<comment type="caution">
    <text evidence="1">The sequence shown here is derived from an EMBL/GenBank/DDBJ whole genome shotgun (WGS) entry which is preliminary data.</text>
</comment>
<dbReference type="Proteomes" id="UP000632222">
    <property type="component" value="Unassembled WGS sequence"/>
</dbReference>
<evidence type="ECO:0000313" key="1">
    <source>
        <dbReference type="EMBL" id="GGJ56782.1"/>
    </source>
</evidence>
<dbReference type="Gene3D" id="2.60.40.1820">
    <property type="match status" value="1"/>
</dbReference>
<keyword evidence="2" id="KW-1185">Reference proteome</keyword>
<sequence length="147" mass="16456">MIRLHFWPLLALLTCCTPSPPGLTRIPDFQVLQSQVTDLHHALEVQVTVQVHNPNPFPITLKNVSGQWIVDGINSLQGTLPDLQVPASSESTPTFKTQVPKPSNFNPSRTHTFRFDGLYLLVSGTQQAAIQEYTLFQGTFKTIEHQH</sequence>
<evidence type="ECO:0000313" key="2">
    <source>
        <dbReference type="Proteomes" id="UP000632222"/>
    </source>
</evidence>
<dbReference type="SUPFAM" id="SSF117070">
    <property type="entry name" value="LEA14-like"/>
    <property type="match status" value="1"/>
</dbReference>
<name>A0ABQ2DIG9_9DEIO</name>
<gene>
    <name evidence="1" type="ORF">GCM10008938_48670</name>
</gene>